<keyword evidence="1" id="KW-1133">Transmembrane helix</keyword>
<evidence type="ECO:0000256" key="1">
    <source>
        <dbReference type="SAM" id="Phobius"/>
    </source>
</evidence>
<dbReference type="EMBL" id="MGAI01000006">
    <property type="protein sequence ID" value="OGK45533.1"/>
    <property type="molecule type" value="Genomic_DNA"/>
</dbReference>
<gene>
    <name evidence="2" type="ORF">A3B40_00765</name>
</gene>
<feature type="transmembrane region" description="Helical" evidence="1">
    <location>
        <begin position="49"/>
        <end position="69"/>
    </location>
</feature>
<feature type="transmembrane region" description="Helical" evidence="1">
    <location>
        <begin position="260"/>
        <end position="277"/>
    </location>
</feature>
<feature type="transmembrane region" description="Helical" evidence="1">
    <location>
        <begin position="161"/>
        <end position="183"/>
    </location>
</feature>
<keyword evidence="1" id="KW-0472">Membrane</keyword>
<feature type="transmembrane region" description="Helical" evidence="1">
    <location>
        <begin position="334"/>
        <end position="352"/>
    </location>
</feature>
<sequence>MIALYYFLLFILSIYSYALVDPNLTLVSSDWWAIFRLKMVELGYYRRDISWLIYLVIIILLFVFNYFFIQKYKHLSVIKIAIFTGLILLFSYPFLSHDFFNYMFDAKIATFYHQNPYFYKALDFPSDPWLRFLQWTHRTYPYGPVFLLITLAPSFLSLGKFILSFLFFKLTFVFFYFLAVFYLNKINKKYAIALATNPLVIVEGLVNSHNDFIAVSLGIVGVYFLLRSRSKIFRLFFLLSAGIKYISFPLIFLTRNNKKWNKIIFAWLFSVLIYLSFKSEIQPWYFLNLFIFLPLFIQSINRLDLFFFGLLVSYYPYIRLGGWDKAEKISLKHWIIAIALILNVVYLLILRIKKSEKKNVA</sequence>
<feature type="transmembrane region" description="Helical" evidence="1">
    <location>
        <begin position="76"/>
        <end position="95"/>
    </location>
</feature>
<proteinExistence type="predicted"/>
<evidence type="ECO:0000313" key="3">
    <source>
        <dbReference type="Proteomes" id="UP000178040"/>
    </source>
</evidence>
<reference evidence="2 3" key="1">
    <citation type="journal article" date="2016" name="Nat. Commun.">
        <title>Thousands of microbial genomes shed light on interconnected biogeochemical processes in an aquifer system.</title>
        <authorList>
            <person name="Anantharaman K."/>
            <person name="Brown C.T."/>
            <person name="Hug L.A."/>
            <person name="Sharon I."/>
            <person name="Castelle C.J."/>
            <person name="Probst A.J."/>
            <person name="Thomas B.C."/>
            <person name="Singh A."/>
            <person name="Wilkins M.J."/>
            <person name="Karaoz U."/>
            <person name="Brodie E.L."/>
            <person name="Williams K.H."/>
            <person name="Hubbard S.S."/>
            <person name="Banfield J.F."/>
        </authorList>
    </citation>
    <scope>NUCLEOTIDE SEQUENCE [LARGE SCALE GENOMIC DNA]</scope>
</reference>
<keyword evidence="1" id="KW-0812">Transmembrane</keyword>
<accession>A0A1F7IQA4</accession>
<dbReference type="Proteomes" id="UP000178040">
    <property type="component" value="Unassembled WGS sequence"/>
</dbReference>
<feature type="transmembrane region" description="Helical" evidence="1">
    <location>
        <begin position="235"/>
        <end position="254"/>
    </location>
</feature>
<name>A0A1F7IQA4_9BACT</name>
<protein>
    <recommendedName>
        <fullName evidence="4">DUF2029 domain-containing protein</fullName>
    </recommendedName>
</protein>
<dbReference type="AlphaFoldDB" id="A0A1F7IQA4"/>
<evidence type="ECO:0008006" key="4">
    <source>
        <dbReference type="Google" id="ProtNLM"/>
    </source>
</evidence>
<organism evidence="2 3">
    <name type="scientific">Candidatus Roizmanbacteria bacterium RIFCSPLOWO2_01_FULL_37_16</name>
    <dbReference type="NCBI Taxonomy" id="1802058"/>
    <lineage>
        <taxon>Bacteria</taxon>
        <taxon>Candidatus Roizmaniibacteriota</taxon>
    </lineage>
</organism>
<comment type="caution">
    <text evidence="2">The sequence shown here is derived from an EMBL/GenBank/DDBJ whole genome shotgun (WGS) entry which is preliminary data.</text>
</comment>
<feature type="transmembrane region" description="Helical" evidence="1">
    <location>
        <begin position="212"/>
        <end position="228"/>
    </location>
</feature>
<evidence type="ECO:0000313" key="2">
    <source>
        <dbReference type="EMBL" id="OGK45533.1"/>
    </source>
</evidence>
<dbReference type="Pfam" id="PF26314">
    <property type="entry name" value="MptA_B_family"/>
    <property type="match status" value="1"/>
</dbReference>
<feature type="transmembrane region" description="Helical" evidence="1">
    <location>
        <begin position="289"/>
        <end position="314"/>
    </location>
</feature>